<dbReference type="InterPro" id="IPR036866">
    <property type="entry name" value="RibonucZ/Hydroxyglut_hydro"/>
</dbReference>
<proteinExistence type="predicted"/>
<protein>
    <recommendedName>
        <fullName evidence="4">Beta-lactamase</fullName>
    </recommendedName>
</protein>
<sequence length="91" mass="10133">MRTYSNMLLAFLMFVAITLSITAIAQPNTNSTTIKLINLYDAFGAEMAGLKQDFGFSCLIEYKGKTILFDAGTNAEIFRQISKVFILIPIQ</sequence>
<evidence type="ECO:0000313" key="3">
    <source>
        <dbReference type="Proteomes" id="UP001500552"/>
    </source>
</evidence>
<keyword evidence="1" id="KW-0732">Signal</keyword>
<dbReference type="EMBL" id="BAABHC010000016">
    <property type="protein sequence ID" value="GAA4437361.1"/>
    <property type="molecule type" value="Genomic_DNA"/>
</dbReference>
<dbReference type="Gene3D" id="3.60.15.10">
    <property type="entry name" value="Ribonuclease Z/Hydroxyacylglutathione hydrolase-like"/>
    <property type="match status" value="1"/>
</dbReference>
<accession>A0ABP8LXR5</accession>
<name>A0ABP8LXR5_9BACT</name>
<keyword evidence="3" id="KW-1185">Reference proteome</keyword>
<feature type="chain" id="PRO_5046736855" description="Beta-lactamase" evidence="1">
    <location>
        <begin position="26"/>
        <end position="91"/>
    </location>
</feature>
<evidence type="ECO:0000256" key="1">
    <source>
        <dbReference type="SAM" id="SignalP"/>
    </source>
</evidence>
<dbReference type="Proteomes" id="UP001500552">
    <property type="component" value="Unassembled WGS sequence"/>
</dbReference>
<organism evidence="2 3">
    <name type="scientific">Pontibacter saemangeumensis</name>
    <dbReference type="NCBI Taxonomy" id="1084525"/>
    <lineage>
        <taxon>Bacteria</taxon>
        <taxon>Pseudomonadati</taxon>
        <taxon>Bacteroidota</taxon>
        <taxon>Cytophagia</taxon>
        <taxon>Cytophagales</taxon>
        <taxon>Hymenobacteraceae</taxon>
        <taxon>Pontibacter</taxon>
    </lineage>
</organism>
<reference evidence="3" key="1">
    <citation type="journal article" date="2019" name="Int. J. Syst. Evol. Microbiol.">
        <title>The Global Catalogue of Microorganisms (GCM) 10K type strain sequencing project: providing services to taxonomists for standard genome sequencing and annotation.</title>
        <authorList>
            <consortium name="The Broad Institute Genomics Platform"/>
            <consortium name="The Broad Institute Genome Sequencing Center for Infectious Disease"/>
            <person name="Wu L."/>
            <person name="Ma J."/>
        </authorList>
    </citation>
    <scope>NUCLEOTIDE SEQUENCE [LARGE SCALE GENOMIC DNA]</scope>
    <source>
        <strain evidence="3">JCM 17926</strain>
    </source>
</reference>
<evidence type="ECO:0008006" key="4">
    <source>
        <dbReference type="Google" id="ProtNLM"/>
    </source>
</evidence>
<evidence type="ECO:0000313" key="2">
    <source>
        <dbReference type="EMBL" id="GAA4437361.1"/>
    </source>
</evidence>
<comment type="caution">
    <text evidence="2">The sequence shown here is derived from an EMBL/GenBank/DDBJ whole genome shotgun (WGS) entry which is preliminary data.</text>
</comment>
<gene>
    <name evidence="2" type="ORF">GCM10023188_31460</name>
</gene>
<feature type="signal peptide" evidence="1">
    <location>
        <begin position="1"/>
        <end position="25"/>
    </location>
</feature>